<organism evidence="2 3">
    <name type="scientific">Aequorivita aurantiaca</name>
    <dbReference type="NCBI Taxonomy" id="3053356"/>
    <lineage>
        <taxon>Bacteria</taxon>
        <taxon>Pseudomonadati</taxon>
        <taxon>Bacteroidota</taxon>
        <taxon>Flavobacteriia</taxon>
        <taxon>Flavobacteriales</taxon>
        <taxon>Flavobacteriaceae</taxon>
        <taxon>Aequorivita</taxon>
    </lineage>
</organism>
<evidence type="ECO:0000313" key="3">
    <source>
        <dbReference type="Proteomes" id="UP001244787"/>
    </source>
</evidence>
<accession>A0ABT8DKV2</accession>
<evidence type="ECO:0000313" key="2">
    <source>
        <dbReference type="EMBL" id="MDN3725474.1"/>
    </source>
</evidence>
<name>A0ABT8DKV2_9FLAO</name>
<feature type="signal peptide" evidence="1">
    <location>
        <begin position="1"/>
        <end position="20"/>
    </location>
</feature>
<sequence length="204" mass="23050">MNWRWYIPILTIALAFFATSREQATLPNQEIVVQFGANAVSDEDAQRAVAEITNQLEAIGVAEIQVSQLLHGKLKVTYYSTIDVAVIKNLFYKQNKINLDEALFAKRNHSPESPFGDDHSKTYRLDVIQIQKNYGSDFGFHGLPVELKSAKDQYLNQVISLVNDTHFGFKQNFESVAYKNYRTIALLIDTSSHKIPEVRAGPVS</sequence>
<dbReference type="Proteomes" id="UP001244787">
    <property type="component" value="Unassembled WGS sequence"/>
</dbReference>
<evidence type="ECO:0008006" key="4">
    <source>
        <dbReference type="Google" id="ProtNLM"/>
    </source>
</evidence>
<comment type="caution">
    <text evidence="2">The sequence shown here is derived from an EMBL/GenBank/DDBJ whole genome shotgun (WGS) entry which is preliminary data.</text>
</comment>
<keyword evidence="1" id="KW-0732">Signal</keyword>
<protein>
    <recommendedName>
        <fullName evidence="4">DUF541 domain-containing protein</fullName>
    </recommendedName>
</protein>
<evidence type="ECO:0000256" key="1">
    <source>
        <dbReference type="SAM" id="SignalP"/>
    </source>
</evidence>
<gene>
    <name evidence="2" type="ORF">QRD02_13880</name>
</gene>
<dbReference type="EMBL" id="JAUGQQ010000017">
    <property type="protein sequence ID" value="MDN3725474.1"/>
    <property type="molecule type" value="Genomic_DNA"/>
</dbReference>
<proteinExistence type="predicted"/>
<dbReference type="RefSeq" id="WP_290255567.1">
    <property type="nucleotide sequence ID" value="NZ_JAUGQQ010000017.1"/>
</dbReference>
<keyword evidence="3" id="KW-1185">Reference proteome</keyword>
<feature type="chain" id="PRO_5047374153" description="DUF541 domain-containing protein" evidence="1">
    <location>
        <begin position="21"/>
        <end position="204"/>
    </location>
</feature>
<reference evidence="2 3" key="1">
    <citation type="submission" date="2023-06" db="EMBL/GenBank/DDBJ databases">
        <authorList>
            <person name="Ye Y.-Q."/>
            <person name="Du Z.-J."/>
        </authorList>
    </citation>
    <scope>NUCLEOTIDE SEQUENCE [LARGE SCALE GENOMIC DNA]</scope>
    <source>
        <strain evidence="2 3">SDUM287046</strain>
    </source>
</reference>